<feature type="domain" description="DUF6268" evidence="1">
    <location>
        <begin position="216"/>
        <end position="383"/>
    </location>
</feature>
<dbReference type="OrthoDB" id="213598at2"/>
<protein>
    <recommendedName>
        <fullName evidence="1">DUF6268 domain-containing protein</fullName>
    </recommendedName>
</protein>
<dbReference type="RefSeq" id="WP_145259279.1">
    <property type="nucleotide sequence ID" value="NZ_CP036279.1"/>
</dbReference>
<dbReference type="Proteomes" id="UP000317093">
    <property type="component" value="Chromosome"/>
</dbReference>
<evidence type="ECO:0000259" key="1">
    <source>
        <dbReference type="Pfam" id="PF19783"/>
    </source>
</evidence>
<dbReference type="AlphaFoldDB" id="A0A518B691"/>
<keyword evidence="3" id="KW-1185">Reference proteome</keyword>
<dbReference type="KEGG" id="knv:Pan216_33530"/>
<sequence length="401" mass="44974">MRLSPRKAIYAFGLLVLGALWGSAQPRALAQGVTLGRPALGSVSVDTPPHLHQVTNSTAYKQQGLIDNSVVPALGIDSGTGNQATLLGDRPTLGGARPVGYFESLGVRTPTQHYAMQPPPAFDSPKPLQQLPAPNDYLPFIAYDELPDGCHLPFVVNYTFMGRAGVDDPSTNVKMSELELAYILPLHFGEKMRLTLTPFFDVWFLSGPGGPVIELPPQLYTVATDMQLDYNINEKWGLTLGITPGLWTDFYSISGADFRIPARALITHRFSERLMISAGLIYTDNFRNNLLPGFGFIWTPNDKWQVEAIYPRGRVLYHYTEAIDFYTYIERGGDTWNIRSFGVNEDFEYRDLRWLLGSEFSISKFRFFGEAGVTFSRLFRFDNQPQTDIKPAFIFQVGSRF</sequence>
<gene>
    <name evidence="2" type="ORF">Pan216_33530</name>
</gene>
<evidence type="ECO:0000313" key="2">
    <source>
        <dbReference type="EMBL" id="QDU62486.1"/>
    </source>
</evidence>
<proteinExistence type="predicted"/>
<dbReference type="Pfam" id="PF19783">
    <property type="entry name" value="DUF6268"/>
    <property type="match status" value="1"/>
</dbReference>
<reference evidence="2 3" key="1">
    <citation type="submission" date="2019-02" db="EMBL/GenBank/DDBJ databases">
        <title>Deep-cultivation of Planctomycetes and their phenomic and genomic characterization uncovers novel biology.</title>
        <authorList>
            <person name="Wiegand S."/>
            <person name="Jogler M."/>
            <person name="Boedeker C."/>
            <person name="Pinto D."/>
            <person name="Vollmers J."/>
            <person name="Rivas-Marin E."/>
            <person name="Kohn T."/>
            <person name="Peeters S.H."/>
            <person name="Heuer A."/>
            <person name="Rast P."/>
            <person name="Oberbeckmann S."/>
            <person name="Bunk B."/>
            <person name="Jeske O."/>
            <person name="Meyerdierks A."/>
            <person name="Storesund J.E."/>
            <person name="Kallscheuer N."/>
            <person name="Luecker S."/>
            <person name="Lage O.M."/>
            <person name="Pohl T."/>
            <person name="Merkel B.J."/>
            <person name="Hornburger P."/>
            <person name="Mueller R.-W."/>
            <person name="Bruemmer F."/>
            <person name="Labrenz M."/>
            <person name="Spormann A.M."/>
            <person name="Op den Camp H."/>
            <person name="Overmann J."/>
            <person name="Amann R."/>
            <person name="Jetten M.S.M."/>
            <person name="Mascher T."/>
            <person name="Medema M.H."/>
            <person name="Devos D.P."/>
            <person name="Kaster A.-K."/>
            <person name="Ovreas L."/>
            <person name="Rohde M."/>
            <person name="Galperin M.Y."/>
            <person name="Jogler C."/>
        </authorList>
    </citation>
    <scope>NUCLEOTIDE SEQUENCE [LARGE SCALE GENOMIC DNA]</scope>
    <source>
        <strain evidence="2 3">Pan216</strain>
    </source>
</reference>
<dbReference type="InterPro" id="IPR046235">
    <property type="entry name" value="DUF6268"/>
</dbReference>
<organism evidence="2 3">
    <name type="scientific">Kolteria novifilia</name>
    <dbReference type="NCBI Taxonomy" id="2527975"/>
    <lineage>
        <taxon>Bacteria</taxon>
        <taxon>Pseudomonadati</taxon>
        <taxon>Planctomycetota</taxon>
        <taxon>Planctomycetia</taxon>
        <taxon>Kolteriales</taxon>
        <taxon>Kolteriaceae</taxon>
        <taxon>Kolteria</taxon>
    </lineage>
</organism>
<name>A0A518B691_9BACT</name>
<dbReference type="EMBL" id="CP036279">
    <property type="protein sequence ID" value="QDU62486.1"/>
    <property type="molecule type" value="Genomic_DNA"/>
</dbReference>
<accession>A0A518B691</accession>
<evidence type="ECO:0000313" key="3">
    <source>
        <dbReference type="Proteomes" id="UP000317093"/>
    </source>
</evidence>